<name>M0MX98_9EURY</name>
<organism evidence="2 3">
    <name type="scientific">Halococcus thailandensis JCM 13552</name>
    <dbReference type="NCBI Taxonomy" id="1227457"/>
    <lineage>
        <taxon>Archaea</taxon>
        <taxon>Methanobacteriati</taxon>
        <taxon>Methanobacteriota</taxon>
        <taxon>Stenosarchaea group</taxon>
        <taxon>Halobacteria</taxon>
        <taxon>Halobacteriales</taxon>
        <taxon>Halococcaceae</taxon>
        <taxon>Halococcus</taxon>
    </lineage>
</organism>
<proteinExistence type="predicted"/>
<dbReference type="STRING" id="1227457.C451_17750"/>
<dbReference type="InterPro" id="IPR002539">
    <property type="entry name" value="MaoC-like_dom"/>
</dbReference>
<dbReference type="GO" id="GO:0006633">
    <property type="term" value="P:fatty acid biosynthetic process"/>
    <property type="evidence" value="ECO:0007669"/>
    <property type="project" value="TreeGrafter"/>
</dbReference>
<evidence type="ECO:0000313" key="2">
    <source>
        <dbReference type="EMBL" id="EMA50367.1"/>
    </source>
</evidence>
<dbReference type="InterPro" id="IPR029069">
    <property type="entry name" value="HotDog_dom_sf"/>
</dbReference>
<dbReference type="PATRIC" id="fig|1227457.3.peg.3467"/>
<dbReference type="PANTHER" id="PTHR43437:SF3">
    <property type="entry name" value="HYDROXYACYL-THIOESTER DEHYDRATASE TYPE 2, MITOCHONDRIAL"/>
    <property type="match status" value="1"/>
</dbReference>
<dbReference type="PANTHER" id="PTHR43437">
    <property type="entry name" value="HYDROXYACYL-THIOESTER DEHYDRATASE TYPE 2, MITOCHONDRIAL-RELATED"/>
    <property type="match status" value="1"/>
</dbReference>
<feature type="domain" description="MaoC-like" evidence="1">
    <location>
        <begin position="15"/>
        <end position="99"/>
    </location>
</feature>
<dbReference type="EMBL" id="AOMF01000171">
    <property type="protein sequence ID" value="EMA50367.1"/>
    <property type="molecule type" value="Genomic_DNA"/>
</dbReference>
<accession>M0MX98</accession>
<keyword evidence="3" id="KW-1185">Reference proteome</keyword>
<sequence length="131" mass="14338">MVMASEPADGDVHVFERTFTHADVEQFGEVSGDQQAIHTEPDSEGRLVVQGLLTATLPTKIGGDLGVLARSMEFEFLEPVYTGESITCEVTTESVDEREDRYEIACAVVCRRAGETVLNGRFEGLVWKAGQ</sequence>
<dbReference type="GO" id="GO:0019171">
    <property type="term" value="F:(3R)-hydroxyacyl-[acyl-carrier-protein] dehydratase activity"/>
    <property type="evidence" value="ECO:0007669"/>
    <property type="project" value="TreeGrafter"/>
</dbReference>
<reference evidence="2 3" key="1">
    <citation type="journal article" date="2014" name="PLoS Genet.">
        <title>Phylogenetically driven sequencing of extremely halophilic archaea reveals strategies for static and dynamic osmo-response.</title>
        <authorList>
            <person name="Becker E.A."/>
            <person name="Seitzer P.M."/>
            <person name="Tritt A."/>
            <person name="Larsen D."/>
            <person name="Krusor M."/>
            <person name="Yao A.I."/>
            <person name="Wu D."/>
            <person name="Madern D."/>
            <person name="Eisen J.A."/>
            <person name="Darling A.E."/>
            <person name="Facciotti M.T."/>
        </authorList>
    </citation>
    <scope>NUCLEOTIDE SEQUENCE [LARGE SCALE GENOMIC DNA]</scope>
    <source>
        <strain evidence="2 3">JCM 13552</strain>
    </source>
</reference>
<dbReference type="eggNOG" id="arCOG00774">
    <property type="taxonomic scope" value="Archaea"/>
</dbReference>
<comment type="caution">
    <text evidence="2">The sequence shown here is derived from an EMBL/GenBank/DDBJ whole genome shotgun (WGS) entry which is preliminary data.</text>
</comment>
<dbReference type="Proteomes" id="UP000011680">
    <property type="component" value="Unassembled WGS sequence"/>
</dbReference>
<dbReference type="AlphaFoldDB" id="M0MX98"/>
<evidence type="ECO:0000313" key="3">
    <source>
        <dbReference type="Proteomes" id="UP000011680"/>
    </source>
</evidence>
<dbReference type="Pfam" id="PF01575">
    <property type="entry name" value="MaoC_dehydratas"/>
    <property type="match status" value="1"/>
</dbReference>
<dbReference type="InterPro" id="IPR050965">
    <property type="entry name" value="UPF0336/Enoyl-CoA_hydratase"/>
</dbReference>
<dbReference type="Gene3D" id="3.10.129.10">
    <property type="entry name" value="Hotdog Thioesterase"/>
    <property type="match status" value="1"/>
</dbReference>
<evidence type="ECO:0000259" key="1">
    <source>
        <dbReference type="Pfam" id="PF01575"/>
    </source>
</evidence>
<gene>
    <name evidence="2" type="ORF">C451_17750</name>
</gene>
<dbReference type="RefSeq" id="WP_007742579.1">
    <property type="nucleotide sequence ID" value="NZ_AOMF01000171.1"/>
</dbReference>
<dbReference type="SUPFAM" id="SSF54637">
    <property type="entry name" value="Thioesterase/thiol ester dehydrase-isomerase"/>
    <property type="match status" value="1"/>
</dbReference>
<protein>
    <submittedName>
        <fullName evidence="2">MaoC domain-containing protein dehydratase</fullName>
    </submittedName>
</protein>